<dbReference type="RefSeq" id="XP_014161199.1">
    <property type="nucleotide sequence ID" value="XM_014305724.1"/>
</dbReference>
<keyword evidence="4" id="KW-1185">Reference proteome</keyword>
<dbReference type="STRING" id="667725.A0A0L0GE44"/>
<dbReference type="EMBL" id="KQ241615">
    <property type="protein sequence ID" value="KNC87297.1"/>
    <property type="molecule type" value="Genomic_DNA"/>
</dbReference>
<evidence type="ECO:0000259" key="2">
    <source>
        <dbReference type="Pfam" id="PF03016"/>
    </source>
</evidence>
<dbReference type="GO" id="GO:0016757">
    <property type="term" value="F:glycosyltransferase activity"/>
    <property type="evidence" value="ECO:0007669"/>
    <property type="project" value="InterPro"/>
</dbReference>
<feature type="domain" description="Exostosin GT47" evidence="2">
    <location>
        <begin position="23"/>
        <end position="287"/>
    </location>
</feature>
<dbReference type="Pfam" id="PF03016">
    <property type="entry name" value="Exostosin_GT47"/>
    <property type="match status" value="1"/>
</dbReference>
<dbReference type="AlphaFoldDB" id="A0A0L0GE44"/>
<protein>
    <recommendedName>
        <fullName evidence="2">Exostosin GT47 domain-containing protein</fullName>
    </recommendedName>
</protein>
<gene>
    <name evidence="3" type="ORF">SARC_00578</name>
</gene>
<dbReference type="InterPro" id="IPR040911">
    <property type="entry name" value="Exostosin_GT47"/>
</dbReference>
<evidence type="ECO:0000256" key="1">
    <source>
        <dbReference type="ARBA" id="ARBA00010271"/>
    </source>
</evidence>
<dbReference type="PANTHER" id="PTHR11062">
    <property type="entry name" value="EXOSTOSIN HEPARAN SULFATE GLYCOSYLTRANSFERASE -RELATED"/>
    <property type="match status" value="1"/>
</dbReference>
<name>A0A0L0GE44_9EUKA</name>
<reference evidence="3 4" key="1">
    <citation type="submission" date="2011-02" db="EMBL/GenBank/DDBJ databases">
        <title>The Genome Sequence of Sphaeroforma arctica JP610.</title>
        <authorList>
            <consortium name="The Broad Institute Genome Sequencing Platform"/>
            <person name="Russ C."/>
            <person name="Cuomo C."/>
            <person name="Young S.K."/>
            <person name="Zeng Q."/>
            <person name="Gargeya S."/>
            <person name="Alvarado L."/>
            <person name="Berlin A."/>
            <person name="Chapman S.B."/>
            <person name="Chen Z."/>
            <person name="Freedman E."/>
            <person name="Gellesch M."/>
            <person name="Goldberg J."/>
            <person name="Griggs A."/>
            <person name="Gujja S."/>
            <person name="Heilman E."/>
            <person name="Heiman D."/>
            <person name="Howarth C."/>
            <person name="Mehta T."/>
            <person name="Neiman D."/>
            <person name="Pearson M."/>
            <person name="Roberts A."/>
            <person name="Saif S."/>
            <person name="Shea T."/>
            <person name="Shenoy N."/>
            <person name="Sisk P."/>
            <person name="Stolte C."/>
            <person name="Sykes S."/>
            <person name="White J."/>
            <person name="Yandava C."/>
            <person name="Burger G."/>
            <person name="Gray M.W."/>
            <person name="Holland P.W.H."/>
            <person name="King N."/>
            <person name="Lang F.B.F."/>
            <person name="Roger A.J."/>
            <person name="Ruiz-Trillo I."/>
            <person name="Haas B."/>
            <person name="Nusbaum C."/>
            <person name="Birren B."/>
        </authorList>
    </citation>
    <scope>NUCLEOTIDE SEQUENCE [LARGE SCALE GENOMIC DNA]</scope>
    <source>
        <strain evidence="3 4">JP610</strain>
    </source>
</reference>
<comment type="similarity">
    <text evidence="1">Belongs to the glycosyltransferase 47 family.</text>
</comment>
<dbReference type="Proteomes" id="UP000054560">
    <property type="component" value="Unassembled WGS sequence"/>
</dbReference>
<proteinExistence type="inferred from homology"/>
<organism evidence="3 4">
    <name type="scientific">Sphaeroforma arctica JP610</name>
    <dbReference type="NCBI Taxonomy" id="667725"/>
    <lineage>
        <taxon>Eukaryota</taxon>
        <taxon>Ichthyosporea</taxon>
        <taxon>Ichthyophonida</taxon>
        <taxon>Sphaeroforma</taxon>
    </lineage>
</organism>
<accession>A0A0L0GE44</accession>
<evidence type="ECO:0000313" key="4">
    <source>
        <dbReference type="Proteomes" id="UP000054560"/>
    </source>
</evidence>
<dbReference type="InterPro" id="IPR004263">
    <property type="entry name" value="Exostosin"/>
</dbReference>
<sequence>MYPPHAFSSMLDCDITQASNMKHTHAIFFIEKLANHHLLTTPDRAEVFVIPVLGDYISRGMCKNSIDYHIDDIISVLDEQGFIHHKRHLIILSDFKSTNMAGRLRQRFPRLIIGGMESWPGTEGWIGLGYSTHYAVFAPGRFSRQQWLMKAPGQPRKYFIEFAGQVDGRSGYAHRMALFNSTGDIQDAVIITSTKSVEDVAACEKDSLDRCMKILSPRQMSAIREQSNFSLAFRGDTLGGDRFQNAMSAGAIPVTVVKNATTDLQWVPFPHIIPWNKLVITIPEEDWMLDPVGCINQLRSIPHTEILERQALLAYYRPDFDWAVPNTRYHENILIESVNAPCAACTKP</sequence>
<evidence type="ECO:0000313" key="3">
    <source>
        <dbReference type="EMBL" id="KNC87297.1"/>
    </source>
</evidence>
<dbReference type="GeneID" id="25901082"/>